<dbReference type="RefSeq" id="WP_146896118.1">
    <property type="nucleotide sequence ID" value="NZ_BJYS01000007.1"/>
</dbReference>
<gene>
    <name evidence="3" type="ORF">AAE02nite_12640</name>
</gene>
<accession>A0A512AV85</accession>
<dbReference type="Gene3D" id="2.40.128.110">
    <property type="entry name" value="Lipid/polyisoprenoid-binding, YceI-like"/>
    <property type="match status" value="1"/>
</dbReference>
<dbReference type="Pfam" id="PF04264">
    <property type="entry name" value="YceI"/>
    <property type="match status" value="1"/>
</dbReference>
<evidence type="ECO:0000313" key="3">
    <source>
        <dbReference type="EMBL" id="GEO03600.1"/>
    </source>
</evidence>
<keyword evidence="4" id="KW-1185">Reference proteome</keyword>
<dbReference type="OrthoDB" id="9794147at2"/>
<feature type="signal peptide" evidence="1">
    <location>
        <begin position="1"/>
        <end position="27"/>
    </location>
</feature>
<feature type="domain" description="Lipid/polyisoprenoid-binding YceI-like" evidence="2">
    <location>
        <begin position="30"/>
        <end position="191"/>
    </location>
</feature>
<dbReference type="SUPFAM" id="SSF101874">
    <property type="entry name" value="YceI-like"/>
    <property type="match status" value="1"/>
</dbReference>
<reference evidence="3 4" key="1">
    <citation type="submission" date="2019-07" db="EMBL/GenBank/DDBJ databases">
        <title>Whole genome shotgun sequence of Adhaeribacter aerolatus NBRC 106133.</title>
        <authorList>
            <person name="Hosoyama A."/>
            <person name="Uohara A."/>
            <person name="Ohji S."/>
            <person name="Ichikawa N."/>
        </authorList>
    </citation>
    <scope>NUCLEOTIDE SEQUENCE [LARGE SCALE GENOMIC DNA]</scope>
    <source>
        <strain evidence="3 4">NBRC 106133</strain>
    </source>
</reference>
<dbReference type="InterPro" id="IPR007372">
    <property type="entry name" value="Lipid/polyisoprenoid-bd_YceI"/>
</dbReference>
<dbReference type="AlphaFoldDB" id="A0A512AV85"/>
<protein>
    <recommendedName>
        <fullName evidence="2">Lipid/polyisoprenoid-binding YceI-like domain-containing protein</fullName>
    </recommendedName>
</protein>
<name>A0A512AV85_9BACT</name>
<evidence type="ECO:0000313" key="4">
    <source>
        <dbReference type="Proteomes" id="UP000321532"/>
    </source>
</evidence>
<feature type="chain" id="PRO_5021731548" description="Lipid/polyisoprenoid-binding YceI-like domain-containing protein" evidence="1">
    <location>
        <begin position="28"/>
        <end position="195"/>
    </location>
</feature>
<dbReference type="SMART" id="SM00867">
    <property type="entry name" value="YceI"/>
    <property type="match status" value="1"/>
</dbReference>
<dbReference type="PANTHER" id="PTHR34406">
    <property type="entry name" value="PROTEIN YCEI"/>
    <property type="match status" value="1"/>
</dbReference>
<dbReference type="InterPro" id="IPR036761">
    <property type="entry name" value="TTHA0802/YceI-like_sf"/>
</dbReference>
<keyword evidence="1" id="KW-0732">Signal</keyword>
<comment type="caution">
    <text evidence="3">The sequence shown here is derived from an EMBL/GenBank/DDBJ whole genome shotgun (WGS) entry which is preliminary data.</text>
</comment>
<proteinExistence type="predicted"/>
<dbReference type="EMBL" id="BJYS01000007">
    <property type="protein sequence ID" value="GEO03600.1"/>
    <property type="molecule type" value="Genomic_DNA"/>
</dbReference>
<dbReference type="PANTHER" id="PTHR34406:SF1">
    <property type="entry name" value="PROTEIN YCEI"/>
    <property type="match status" value="1"/>
</dbReference>
<organism evidence="3 4">
    <name type="scientific">Adhaeribacter aerolatus</name>
    <dbReference type="NCBI Taxonomy" id="670289"/>
    <lineage>
        <taxon>Bacteria</taxon>
        <taxon>Pseudomonadati</taxon>
        <taxon>Bacteroidota</taxon>
        <taxon>Cytophagia</taxon>
        <taxon>Cytophagales</taxon>
        <taxon>Hymenobacteraceae</taxon>
        <taxon>Adhaeribacter</taxon>
    </lineage>
</organism>
<sequence length="195" mass="21137">MKLKYSNMPHLTATLGLMLGLSLSLSAQNIYHLTGKPELKVMGGSTLHDWEMVATAATGKAEITLDNQSIQGIRLAEVTMKTTALKSGKGQMDDIAYKALKAEKNPNINFRLTSFKSLGGNKANVAGYLTIAGTTRPVNFEVLSLVKGQTVELKGESTFKMTDFQVTPPTAMFGTIKTEDEVTISFKANFNTINL</sequence>
<evidence type="ECO:0000256" key="1">
    <source>
        <dbReference type="SAM" id="SignalP"/>
    </source>
</evidence>
<dbReference type="Proteomes" id="UP000321532">
    <property type="component" value="Unassembled WGS sequence"/>
</dbReference>
<evidence type="ECO:0000259" key="2">
    <source>
        <dbReference type="SMART" id="SM00867"/>
    </source>
</evidence>